<evidence type="ECO:0000256" key="5">
    <source>
        <dbReference type="SAM" id="Phobius"/>
    </source>
</evidence>
<dbReference type="PANTHER" id="PTHR37422">
    <property type="entry name" value="TEICHURONIC ACID BIOSYNTHESIS PROTEIN TUAE"/>
    <property type="match status" value="1"/>
</dbReference>
<dbReference type="NCBIfam" id="TIGR03097">
    <property type="entry name" value="PEP_O_lig_1"/>
    <property type="match status" value="1"/>
</dbReference>
<keyword evidence="2 5" id="KW-0812">Transmembrane</keyword>
<dbReference type="InterPro" id="IPR017528">
    <property type="entry name" value="CHP03097O-antigen_lig-rel"/>
</dbReference>
<dbReference type="OrthoDB" id="9772644at2"/>
<dbReference type="RefSeq" id="WP_033092622.1">
    <property type="nucleotide sequence ID" value="NZ_JQED01000005.1"/>
</dbReference>
<sequence>MRDIFFLFIFPLIMYAVLRKPFIGAAMWLWVAMHFPNGWVYNFATSFRYNMIIVLCAAISYIKWKEKEPFKGDGLTFLIFIFLLWTMITSFYTISIPDFVWAQWLEFLKISLFYFFSIMVIRTRLHMNVLIWALVLSVGFYGCLEGLKYISSGGAHRIRGLAGHVLGDRNELALAFNMMLPLLVYLAGISKYKFIRLGLYAAVVLNVIAIIGTFSRGGTIALVIIGAYFWFQSKHKLVYTLLLVIGLSFSSSLLSPEWEGRMNTIETVKTDASFLGRVLAWKQAVLMANDNIITGGGFKAGQVSFIWHSYDAAGSYNEIIDTSHMGGIGYKAAHSIYFQVLGDHGYIGLFIFLMILLVAFNKTGKIVKLAISTEQSESIISLTKMLRVSLVAYCAGGAGVSLAYFDMLYALLALIFALEQLLIKDKSVKSKRRGDAYKIG</sequence>
<feature type="domain" description="DUF5935" evidence="7">
    <location>
        <begin position="1"/>
        <end position="157"/>
    </location>
</feature>
<evidence type="ECO:0000256" key="3">
    <source>
        <dbReference type="ARBA" id="ARBA00022989"/>
    </source>
</evidence>
<dbReference type="GO" id="GO:0016020">
    <property type="term" value="C:membrane"/>
    <property type="evidence" value="ECO:0007669"/>
    <property type="project" value="UniProtKB-SubCell"/>
</dbReference>
<evidence type="ECO:0000256" key="1">
    <source>
        <dbReference type="ARBA" id="ARBA00004141"/>
    </source>
</evidence>
<dbReference type="PATRIC" id="fig|28229.4.peg.915"/>
<feature type="domain" description="O-antigen ligase-related" evidence="6">
    <location>
        <begin position="201"/>
        <end position="353"/>
    </location>
</feature>
<dbReference type="PANTHER" id="PTHR37422:SF13">
    <property type="entry name" value="LIPOPOLYSACCHARIDE BIOSYNTHESIS PROTEIN PA4999-RELATED"/>
    <property type="match status" value="1"/>
</dbReference>
<dbReference type="Proteomes" id="UP000029843">
    <property type="component" value="Unassembled WGS sequence"/>
</dbReference>
<feature type="transmembrane region" description="Helical" evidence="5">
    <location>
        <begin position="129"/>
        <end position="150"/>
    </location>
</feature>
<evidence type="ECO:0000313" key="9">
    <source>
        <dbReference type="Proteomes" id="UP000029843"/>
    </source>
</evidence>
<gene>
    <name evidence="8" type="ORF">ND2E_1896</name>
</gene>
<keyword evidence="4 5" id="KW-0472">Membrane</keyword>
<feature type="transmembrane region" description="Helical" evidence="5">
    <location>
        <begin position="101"/>
        <end position="122"/>
    </location>
</feature>
<accession>A0A099KXX5</accession>
<evidence type="ECO:0000256" key="2">
    <source>
        <dbReference type="ARBA" id="ARBA00022692"/>
    </source>
</evidence>
<feature type="transmembrane region" description="Helical" evidence="5">
    <location>
        <begin position="237"/>
        <end position="254"/>
    </location>
</feature>
<feature type="transmembrane region" description="Helical" evidence="5">
    <location>
        <begin position="43"/>
        <end position="62"/>
    </location>
</feature>
<reference evidence="8 9" key="1">
    <citation type="submission" date="2014-08" db="EMBL/GenBank/DDBJ databases">
        <title>Genomic and Phenotypic Diversity of Colwellia psychrerythraea strains from Disparate Marine Basins.</title>
        <authorList>
            <person name="Techtmann S.M."/>
            <person name="Stelling S.C."/>
            <person name="Utturkar S.M."/>
            <person name="Alshibli N."/>
            <person name="Harris A."/>
            <person name="Brown S.D."/>
            <person name="Hazen T.C."/>
        </authorList>
    </citation>
    <scope>NUCLEOTIDE SEQUENCE [LARGE SCALE GENOMIC DNA]</scope>
    <source>
        <strain evidence="8 9">ND2E</strain>
    </source>
</reference>
<evidence type="ECO:0000259" key="7">
    <source>
        <dbReference type="Pfam" id="PF19358"/>
    </source>
</evidence>
<comment type="caution">
    <text evidence="8">The sequence shown here is derived from an EMBL/GenBank/DDBJ whole genome shotgun (WGS) entry which is preliminary data.</text>
</comment>
<name>A0A099KXX5_COLPS</name>
<dbReference type="InterPro" id="IPR045979">
    <property type="entry name" value="DUF5935"/>
</dbReference>
<keyword evidence="3 5" id="KW-1133">Transmembrane helix</keyword>
<feature type="transmembrane region" description="Helical" evidence="5">
    <location>
        <begin position="340"/>
        <end position="360"/>
    </location>
</feature>
<dbReference type="Pfam" id="PF04932">
    <property type="entry name" value="Wzy_C"/>
    <property type="match status" value="1"/>
</dbReference>
<evidence type="ECO:0000313" key="8">
    <source>
        <dbReference type="EMBL" id="KGJ94707.1"/>
    </source>
</evidence>
<proteinExistence type="predicted"/>
<evidence type="ECO:0000259" key="6">
    <source>
        <dbReference type="Pfam" id="PF04932"/>
    </source>
</evidence>
<feature type="transmembrane region" description="Helical" evidence="5">
    <location>
        <begin position="390"/>
        <end position="423"/>
    </location>
</feature>
<protein>
    <submittedName>
        <fullName evidence="8">Wzy family polymerase, exosortase system type 1 associated protein</fullName>
    </submittedName>
</protein>
<comment type="subcellular location">
    <subcellularLocation>
        <location evidence="1">Membrane</location>
        <topology evidence="1">Multi-pass membrane protein</topology>
    </subcellularLocation>
</comment>
<dbReference type="EMBL" id="JQED01000005">
    <property type="protein sequence ID" value="KGJ94707.1"/>
    <property type="molecule type" value="Genomic_DNA"/>
</dbReference>
<feature type="transmembrane region" description="Helical" evidence="5">
    <location>
        <begin position="74"/>
        <end position="95"/>
    </location>
</feature>
<dbReference type="Pfam" id="PF19358">
    <property type="entry name" value="DUF5935"/>
    <property type="match status" value="1"/>
</dbReference>
<organism evidence="8 9">
    <name type="scientific">Colwellia psychrerythraea</name>
    <name type="common">Vibrio psychroerythus</name>
    <dbReference type="NCBI Taxonomy" id="28229"/>
    <lineage>
        <taxon>Bacteria</taxon>
        <taxon>Pseudomonadati</taxon>
        <taxon>Pseudomonadota</taxon>
        <taxon>Gammaproteobacteria</taxon>
        <taxon>Alteromonadales</taxon>
        <taxon>Colwelliaceae</taxon>
        <taxon>Colwellia</taxon>
    </lineage>
</organism>
<dbReference type="InterPro" id="IPR007016">
    <property type="entry name" value="O-antigen_ligase-rel_domated"/>
</dbReference>
<feature type="transmembrane region" description="Helical" evidence="5">
    <location>
        <begin position="170"/>
        <end position="187"/>
    </location>
</feature>
<dbReference type="InterPro" id="IPR051533">
    <property type="entry name" value="WaaL-like"/>
</dbReference>
<dbReference type="AlphaFoldDB" id="A0A099KXX5"/>
<feature type="transmembrane region" description="Helical" evidence="5">
    <location>
        <begin position="199"/>
        <end position="231"/>
    </location>
</feature>
<evidence type="ECO:0000256" key="4">
    <source>
        <dbReference type="ARBA" id="ARBA00023136"/>
    </source>
</evidence>